<dbReference type="OMA" id="RECDIAM"/>
<dbReference type="FunFam" id="3.90.1200.10:FF:000003">
    <property type="entry name" value="fructosamine-3-kinase isoform X1"/>
    <property type="match status" value="1"/>
</dbReference>
<protein>
    <recommendedName>
        <fullName evidence="2">protein-ribulosamine 3-kinase</fullName>
        <ecNumber evidence="2">2.7.1.172</ecNumber>
    </recommendedName>
</protein>
<dbReference type="STRING" id="8005.ENSEEEP00000014948"/>
<proteinExistence type="inferred from homology"/>
<dbReference type="Pfam" id="PF03881">
    <property type="entry name" value="Fructosamin_kin"/>
    <property type="match status" value="1"/>
</dbReference>
<keyword evidence="3 9" id="KW-0808">Transferase</keyword>
<reference evidence="10" key="4">
    <citation type="submission" date="2025-08" db="UniProtKB">
        <authorList>
            <consortium name="Ensembl"/>
        </authorList>
    </citation>
    <scope>IDENTIFICATION</scope>
</reference>
<evidence type="ECO:0000256" key="8">
    <source>
        <dbReference type="ARBA" id="ARBA00050767"/>
    </source>
</evidence>
<dbReference type="PANTHER" id="PTHR12149:SF8">
    <property type="entry name" value="PROTEIN-RIBULOSAMINE 3-KINASE"/>
    <property type="match status" value="1"/>
</dbReference>
<reference evidence="10" key="5">
    <citation type="submission" date="2025-09" db="UniProtKB">
        <authorList>
            <consortium name="Ensembl"/>
        </authorList>
    </citation>
    <scope>IDENTIFICATION</scope>
</reference>
<dbReference type="GO" id="GO:0102193">
    <property type="term" value="F:protein-ribulosamine 3-kinase activity"/>
    <property type="evidence" value="ECO:0007669"/>
    <property type="project" value="UniProtKB-EC"/>
</dbReference>
<evidence type="ECO:0000256" key="5">
    <source>
        <dbReference type="ARBA" id="ARBA00022777"/>
    </source>
</evidence>
<evidence type="ECO:0000256" key="6">
    <source>
        <dbReference type="ARBA" id="ARBA00022840"/>
    </source>
</evidence>
<dbReference type="InterPro" id="IPR011009">
    <property type="entry name" value="Kinase-like_dom_sf"/>
</dbReference>
<dbReference type="AlphaFoldDB" id="A0A4W4ES95"/>
<dbReference type="SUPFAM" id="SSF56112">
    <property type="entry name" value="Protein kinase-like (PK-like)"/>
    <property type="match status" value="1"/>
</dbReference>
<dbReference type="GeneTree" id="ENSGT00390000005730"/>
<dbReference type="GO" id="GO:0016301">
    <property type="term" value="F:kinase activity"/>
    <property type="evidence" value="ECO:0007669"/>
    <property type="project" value="UniProtKB-UniRule"/>
</dbReference>
<reference evidence="11" key="2">
    <citation type="journal article" date="2017" name="Sci. Adv.">
        <title>A tail of two voltages: Proteomic comparison of the three electric organs of the electric eel.</title>
        <authorList>
            <person name="Traeger L.L."/>
            <person name="Sabat G."/>
            <person name="Barrett-Wilt G.A."/>
            <person name="Wells G.B."/>
            <person name="Sussman M.R."/>
        </authorList>
    </citation>
    <scope>NUCLEOTIDE SEQUENCE [LARGE SCALE GENOMIC DNA]</scope>
</reference>
<keyword evidence="11" id="KW-1185">Reference proteome</keyword>
<evidence type="ECO:0000256" key="3">
    <source>
        <dbReference type="ARBA" id="ARBA00022679"/>
    </source>
</evidence>
<keyword evidence="4" id="KW-0547">Nucleotide-binding</keyword>
<dbReference type="InterPro" id="IPR016477">
    <property type="entry name" value="Fructo-/Ketosamine-3-kinase"/>
</dbReference>
<dbReference type="Proteomes" id="UP000314983">
    <property type="component" value="Chromosome 4"/>
</dbReference>
<dbReference type="FunFam" id="3.30.200.20:FF:000264">
    <property type="entry name" value="Protein-ribulosamine 3-kinase, chloroplastic"/>
    <property type="match status" value="1"/>
</dbReference>
<reference evidence="10" key="3">
    <citation type="submission" date="2020-05" db="EMBL/GenBank/DDBJ databases">
        <title>Electrophorus electricus (electric eel) genome, fEleEle1, primary haplotype.</title>
        <authorList>
            <person name="Myers G."/>
            <person name="Meyer A."/>
            <person name="Fedrigo O."/>
            <person name="Formenti G."/>
            <person name="Rhie A."/>
            <person name="Tracey A."/>
            <person name="Sims Y."/>
            <person name="Jarvis E.D."/>
        </authorList>
    </citation>
    <scope>NUCLEOTIDE SEQUENCE [LARGE SCALE GENOMIC DNA]</scope>
</reference>
<evidence type="ECO:0000256" key="1">
    <source>
        <dbReference type="ARBA" id="ARBA00009460"/>
    </source>
</evidence>
<sequence length="309" mass="34784">MEALLKRELGTAKLKATGHSGGGCISEGLSYDTDFGRVFAKINYKNQARQMFDGEKASLEAILSTNAIKAPRPMKVVDLNQGGAVFVMEHVDMRLLSRYSAQLGEQLADLHLHNKRQKEKQIKAEQTIGKGSGQSEVPVVDRFGFHVVTCCGYIPQVNDWQTDWVSFYTQQRLQHQLGLVEQAYGDREARELWASLQLKVPQLFSAVEVEPALLHGDLWSGNAADYLDGPIIFDSGSFYGHSECDLALGSMLGGFSRRFYNAYHQKIPKAPGFGKRLKLYQLFHKLNQWNHFGNSYRESSLCMMKDLLK</sequence>
<organism evidence="10 11">
    <name type="scientific">Electrophorus electricus</name>
    <name type="common">Electric eel</name>
    <name type="synonym">Gymnotus electricus</name>
    <dbReference type="NCBI Taxonomy" id="8005"/>
    <lineage>
        <taxon>Eukaryota</taxon>
        <taxon>Metazoa</taxon>
        <taxon>Chordata</taxon>
        <taxon>Craniata</taxon>
        <taxon>Vertebrata</taxon>
        <taxon>Euteleostomi</taxon>
        <taxon>Actinopterygii</taxon>
        <taxon>Neopterygii</taxon>
        <taxon>Teleostei</taxon>
        <taxon>Ostariophysi</taxon>
        <taxon>Gymnotiformes</taxon>
        <taxon>Gymnotoidei</taxon>
        <taxon>Gymnotidae</taxon>
        <taxon>Electrophorus</taxon>
    </lineage>
</organism>
<reference evidence="11" key="1">
    <citation type="journal article" date="2014" name="Science">
        <title>Nonhuman genetics. Genomic basis for the convergent evolution of electric organs.</title>
        <authorList>
            <person name="Gallant J.R."/>
            <person name="Traeger L.L."/>
            <person name="Volkening J.D."/>
            <person name="Moffett H."/>
            <person name="Chen P.H."/>
            <person name="Novina C.D."/>
            <person name="Phillips G.N.Jr."/>
            <person name="Anand R."/>
            <person name="Wells G.B."/>
            <person name="Pinch M."/>
            <person name="Guth R."/>
            <person name="Unguez G.A."/>
            <person name="Albert J.S."/>
            <person name="Zakon H.H."/>
            <person name="Samanta M.P."/>
            <person name="Sussman M.R."/>
        </authorList>
    </citation>
    <scope>NUCLEOTIDE SEQUENCE [LARGE SCALE GENOMIC DNA]</scope>
</reference>
<dbReference type="Ensembl" id="ENSEEET00000015127.2">
    <property type="protein sequence ID" value="ENSEEEP00000014948.2"/>
    <property type="gene ID" value="ENSEEEG00000007447.2"/>
</dbReference>
<dbReference type="PIRSF" id="PIRSF006221">
    <property type="entry name" value="Ketosamine-3-kinase"/>
    <property type="match status" value="1"/>
</dbReference>
<comment type="similarity">
    <text evidence="1 9">Belongs to the fructosamine kinase family.</text>
</comment>
<keyword evidence="6" id="KW-0067">ATP-binding</keyword>
<evidence type="ECO:0000313" key="11">
    <source>
        <dbReference type="Proteomes" id="UP000314983"/>
    </source>
</evidence>
<gene>
    <name evidence="10" type="primary">FN3KRP</name>
</gene>
<dbReference type="PANTHER" id="PTHR12149">
    <property type="entry name" value="FRUCTOSAMINE 3 KINASE-RELATED PROTEIN"/>
    <property type="match status" value="1"/>
</dbReference>
<accession>A0A4W4ES95</accession>
<dbReference type="EC" id="2.7.1.172" evidence="2"/>
<dbReference type="Gene3D" id="3.90.1200.10">
    <property type="match status" value="1"/>
</dbReference>
<name>A0A4W4ES95_ELEEL</name>
<evidence type="ECO:0000256" key="9">
    <source>
        <dbReference type="PIRNR" id="PIRNR006221"/>
    </source>
</evidence>
<evidence type="ECO:0000313" key="10">
    <source>
        <dbReference type="Ensembl" id="ENSEEEP00000014948.2"/>
    </source>
</evidence>
<dbReference type="Gene3D" id="3.30.200.20">
    <property type="entry name" value="Phosphorylase Kinase, domain 1"/>
    <property type="match status" value="1"/>
</dbReference>
<comment type="catalytic activity">
    <reaction evidence="8">
        <text>N(6)-(D-psicosyl)-L-lysyl-[protein] + ATP = N(6)-(3-O-phospho-D-psicosyl)-L-lysyl-[protein] + ADP + H(+)</text>
        <dbReference type="Rhea" id="RHEA:61392"/>
        <dbReference type="Rhea" id="RHEA-COMP:15796"/>
        <dbReference type="Rhea" id="RHEA-COMP:15797"/>
        <dbReference type="ChEBI" id="CHEBI:15378"/>
        <dbReference type="ChEBI" id="CHEBI:30616"/>
        <dbReference type="ChEBI" id="CHEBI:144621"/>
        <dbReference type="ChEBI" id="CHEBI:144622"/>
        <dbReference type="ChEBI" id="CHEBI:456216"/>
    </reaction>
    <physiologicalReaction direction="left-to-right" evidence="8">
        <dbReference type="Rhea" id="RHEA:61393"/>
    </physiologicalReaction>
</comment>
<keyword evidence="5 9" id="KW-0418">Kinase</keyword>
<comment type="catalytic activity">
    <reaction evidence="7">
        <text>N(6)-D-ribulosyl-L-lysyl-[protein] + ATP = N(6)-(3-O-phospho-D-ribulosyl)-L-lysyl-[protein] + ADP + H(+)</text>
        <dbReference type="Rhea" id="RHEA:48432"/>
        <dbReference type="Rhea" id="RHEA-COMP:12103"/>
        <dbReference type="Rhea" id="RHEA-COMP:12104"/>
        <dbReference type="ChEBI" id="CHEBI:15378"/>
        <dbReference type="ChEBI" id="CHEBI:30616"/>
        <dbReference type="ChEBI" id="CHEBI:90418"/>
        <dbReference type="ChEBI" id="CHEBI:90420"/>
        <dbReference type="ChEBI" id="CHEBI:456216"/>
        <dbReference type="EC" id="2.7.1.172"/>
    </reaction>
    <physiologicalReaction direction="left-to-right" evidence="7">
        <dbReference type="Rhea" id="RHEA:48433"/>
    </physiologicalReaction>
</comment>
<evidence type="ECO:0000256" key="4">
    <source>
        <dbReference type="ARBA" id="ARBA00022741"/>
    </source>
</evidence>
<dbReference type="GO" id="GO:0005524">
    <property type="term" value="F:ATP binding"/>
    <property type="evidence" value="ECO:0007669"/>
    <property type="project" value="UniProtKB-KW"/>
</dbReference>
<dbReference type="GO" id="GO:0005829">
    <property type="term" value="C:cytosol"/>
    <property type="evidence" value="ECO:0007669"/>
    <property type="project" value="UniProtKB-ARBA"/>
</dbReference>
<evidence type="ECO:0000256" key="2">
    <source>
        <dbReference type="ARBA" id="ARBA00011961"/>
    </source>
</evidence>
<evidence type="ECO:0000256" key="7">
    <source>
        <dbReference type="ARBA" id="ARBA00048655"/>
    </source>
</evidence>